<dbReference type="AlphaFoldDB" id="A0A2S4KXL7"/>
<evidence type="ECO:0000256" key="2">
    <source>
        <dbReference type="ARBA" id="ARBA00010279"/>
    </source>
</evidence>
<keyword evidence="7 13" id="KW-0378">Hydrolase</keyword>
<evidence type="ECO:0000256" key="7">
    <source>
        <dbReference type="ARBA" id="ARBA00022801"/>
    </source>
</evidence>
<gene>
    <name evidence="14" type="ORF">TPAR_04853</name>
</gene>
<dbReference type="InterPro" id="IPR024079">
    <property type="entry name" value="MetalloPept_cat_dom_sf"/>
</dbReference>
<evidence type="ECO:0000256" key="9">
    <source>
        <dbReference type="ARBA" id="ARBA00023049"/>
    </source>
</evidence>
<dbReference type="PANTHER" id="PTHR37016">
    <property type="match status" value="1"/>
</dbReference>
<reference evidence="14 15" key="1">
    <citation type="submission" date="2018-01" db="EMBL/GenBank/DDBJ databases">
        <title>Harnessing the power of phylogenomics to disentangle the directionality and signatures of interkingdom host jumping in the parasitic fungal genus Tolypocladium.</title>
        <authorList>
            <person name="Quandt C.A."/>
            <person name="Patterson W."/>
            <person name="Spatafora J.W."/>
        </authorList>
    </citation>
    <scope>NUCLEOTIDE SEQUENCE [LARGE SCALE GENOMIC DNA]</scope>
    <source>
        <strain evidence="14 15">NRBC 100945</strain>
    </source>
</reference>
<evidence type="ECO:0000256" key="3">
    <source>
        <dbReference type="ARBA" id="ARBA00022670"/>
    </source>
</evidence>
<keyword evidence="13" id="KW-0964">Secreted</keyword>
<feature type="binding site" evidence="12">
    <location>
        <position position="299"/>
    </location>
    <ligand>
        <name>Zn(2+)</name>
        <dbReference type="ChEBI" id="CHEBI:29105"/>
        <note>catalytic</note>
    </ligand>
</feature>
<comment type="subcellular location">
    <subcellularLocation>
        <location evidence="13">Secreted</location>
    </subcellularLocation>
</comment>
<feature type="binding site" evidence="12">
    <location>
        <position position="312"/>
    </location>
    <ligand>
        <name>Zn(2+)</name>
        <dbReference type="ChEBI" id="CHEBI:29105"/>
        <note>catalytic</note>
    </ligand>
</feature>
<dbReference type="SUPFAM" id="SSF55486">
    <property type="entry name" value="Metalloproteases ('zincins'), catalytic domain"/>
    <property type="match status" value="1"/>
</dbReference>
<evidence type="ECO:0000313" key="15">
    <source>
        <dbReference type="Proteomes" id="UP000237481"/>
    </source>
</evidence>
<dbReference type="GO" id="GO:0005576">
    <property type="term" value="C:extracellular region"/>
    <property type="evidence" value="ECO:0007669"/>
    <property type="project" value="UniProtKB-SubCell"/>
</dbReference>
<accession>A0A2S4KXL7</accession>
<keyword evidence="3 13" id="KW-0645">Protease</keyword>
<evidence type="ECO:0000256" key="12">
    <source>
        <dbReference type="PIRSR" id="PIRSR601384-2"/>
    </source>
</evidence>
<sequence>MKLIGSVALLASLVVSAPSAVKDSSASPLNVKLEMTGNSQAKAVFTNTGKEHLKLLKTGTVFSKQATRKARVSANGKELPFEGEYVSVDLENLSDAAFQHIAAGQSVEVKFDIAEVHDLSPGGKYDIHTTGHLPYAKVGETEISGSVSYSSNKLEAVVDGKQAAGLLLGFMKRANVQDCGDSKLTAIKNAISNCKMLASSAKDEADSGSDGRMEEFFMSSSERTRSMVSDIYSRVQDECSSTHSGTKASCYNDHGQCDQGALAVTTGGRTMVFCDNFFTRLPATANKCHAKSQATTFLHETTHLRTVGDTDDVAYGYHNLRKLSAEDAMRNADTFALFANAVELGCAVEASDEHRDDTGE</sequence>
<evidence type="ECO:0000256" key="8">
    <source>
        <dbReference type="ARBA" id="ARBA00022833"/>
    </source>
</evidence>
<dbReference type="EC" id="3.4.24.39" evidence="13"/>
<comment type="similarity">
    <text evidence="2 13">Belongs to the peptidase M35 family.</text>
</comment>
<keyword evidence="5 12" id="KW-0479">Metal-binding</keyword>
<keyword evidence="6 13" id="KW-0732">Signal</keyword>
<evidence type="ECO:0000256" key="5">
    <source>
        <dbReference type="ARBA" id="ARBA00022723"/>
    </source>
</evidence>
<name>A0A2S4KXL7_9HYPO</name>
<comment type="function">
    <text evidence="13">Secreted metalloproteinase that allows assimilation of proteinaceous substrates. Shows high activities on basic nuclear substrates such as histone and protamine.</text>
</comment>
<dbReference type="OrthoDB" id="412874at2759"/>
<keyword evidence="10" id="KW-0865">Zymogen</keyword>
<feature type="binding site" evidence="12">
    <location>
        <position position="303"/>
    </location>
    <ligand>
        <name>Zn(2+)</name>
        <dbReference type="ChEBI" id="CHEBI:29105"/>
        <note>catalytic</note>
    </ligand>
</feature>
<dbReference type="Pfam" id="PF02102">
    <property type="entry name" value="Peptidase_M35"/>
    <property type="match status" value="1"/>
</dbReference>
<evidence type="ECO:0000256" key="1">
    <source>
        <dbReference type="ARBA" id="ARBA00001187"/>
    </source>
</evidence>
<keyword evidence="15" id="KW-1185">Reference proteome</keyword>
<dbReference type="PANTHER" id="PTHR37016:SF3">
    <property type="entry name" value="NEUTRAL PROTEASE 2-RELATED"/>
    <property type="match status" value="1"/>
</dbReference>
<keyword evidence="9 13" id="KW-0482">Metalloprotease</keyword>
<evidence type="ECO:0000256" key="13">
    <source>
        <dbReference type="RuleBase" id="RU361126"/>
    </source>
</evidence>
<dbReference type="STRING" id="94208.A0A2S4KXL7"/>
<evidence type="ECO:0000256" key="11">
    <source>
        <dbReference type="PIRSR" id="PIRSR601384-1"/>
    </source>
</evidence>
<comment type="cofactor">
    <cofactor evidence="12 13">
        <name>Zn(2+)</name>
        <dbReference type="ChEBI" id="CHEBI:29105"/>
    </cofactor>
    <text evidence="12 13">Binds 1 zinc ion per subunit.</text>
</comment>
<evidence type="ECO:0000256" key="6">
    <source>
        <dbReference type="ARBA" id="ARBA00022729"/>
    </source>
</evidence>
<dbReference type="InterPro" id="IPR050414">
    <property type="entry name" value="Fungal_M35_metalloproteases"/>
</dbReference>
<dbReference type="Gene3D" id="3.40.390.10">
    <property type="entry name" value="Collagenase (Catalytic Domain)"/>
    <property type="match status" value="1"/>
</dbReference>
<dbReference type="EMBL" id="PKSG01000479">
    <property type="protein sequence ID" value="POR34938.1"/>
    <property type="molecule type" value="Genomic_DNA"/>
</dbReference>
<dbReference type="Gene3D" id="2.60.40.2970">
    <property type="match status" value="1"/>
</dbReference>
<evidence type="ECO:0000256" key="10">
    <source>
        <dbReference type="ARBA" id="ARBA00023145"/>
    </source>
</evidence>
<comment type="caution">
    <text evidence="14">The sequence shown here is derived from an EMBL/GenBank/DDBJ whole genome shotgun (WGS) entry which is preliminary data.</text>
</comment>
<feature type="active site" evidence="11">
    <location>
        <position position="300"/>
    </location>
</feature>
<proteinExistence type="inferred from homology"/>
<dbReference type="GO" id="GO:0046872">
    <property type="term" value="F:metal ion binding"/>
    <property type="evidence" value="ECO:0007669"/>
    <property type="project" value="UniProtKB-KW"/>
</dbReference>
<protein>
    <recommendedName>
        <fullName evidence="13">Neutral protease 2</fullName>
        <ecNumber evidence="13">3.4.24.39</ecNumber>
    </recommendedName>
    <alternativeName>
        <fullName evidence="13">Deuterolysin</fullName>
    </alternativeName>
</protein>
<dbReference type="CDD" id="cd11008">
    <property type="entry name" value="M35_deuterolysin_like"/>
    <property type="match status" value="1"/>
</dbReference>
<feature type="signal peptide" evidence="13">
    <location>
        <begin position="1"/>
        <end position="16"/>
    </location>
</feature>
<evidence type="ECO:0000256" key="4">
    <source>
        <dbReference type="ARBA" id="ARBA00022685"/>
    </source>
</evidence>
<comment type="catalytic activity">
    <reaction evidence="1 13">
        <text>Preferential cleavage of bonds with hydrophobic residues in P1'. Also 3-Asn-|-Gln-4 and 8-Gly-|-Ser-9 bonds in insulin B chain.</text>
        <dbReference type="EC" id="3.4.24.39"/>
    </reaction>
</comment>
<keyword evidence="4 13" id="KW-0165">Cleavage on pair of basic residues</keyword>
<keyword evidence="8 12" id="KW-0862">Zinc</keyword>
<evidence type="ECO:0000313" key="14">
    <source>
        <dbReference type="EMBL" id="POR34938.1"/>
    </source>
</evidence>
<organism evidence="14 15">
    <name type="scientific">Tolypocladium paradoxum</name>
    <dbReference type="NCBI Taxonomy" id="94208"/>
    <lineage>
        <taxon>Eukaryota</taxon>
        <taxon>Fungi</taxon>
        <taxon>Dikarya</taxon>
        <taxon>Ascomycota</taxon>
        <taxon>Pezizomycotina</taxon>
        <taxon>Sordariomycetes</taxon>
        <taxon>Hypocreomycetidae</taxon>
        <taxon>Hypocreales</taxon>
        <taxon>Ophiocordycipitaceae</taxon>
        <taxon>Tolypocladium</taxon>
    </lineage>
</organism>
<dbReference type="GO" id="GO:0006508">
    <property type="term" value="P:proteolysis"/>
    <property type="evidence" value="ECO:0007669"/>
    <property type="project" value="UniProtKB-KW"/>
</dbReference>
<dbReference type="PRINTS" id="PR00768">
    <property type="entry name" value="DEUTEROLYSIN"/>
</dbReference>
<dbReference type="Proteomes" id="UP000237481">
    <property type="component" value="Unassembled WGS sequence"/>
</dbReference>
<dbReference type="GO" id="GO:0004222">
    <property type="term" value="F:metalloendopeptidase activity"/>
    <property type="evidence" value="ECO:0007669"/>
    <property type="project" value="InterPro"/>
</dbReference>
<dbReference type="InterPro" id="IPR001384">
    <property type="entry name" value="Peptidase_M35"/>
</dbReference>
<feature type="chain" id="PRO_5015372267" description="Neutral protease 2" evidence="13">
    <location>
        <begin position="17"/>
        <end position="360"/>
    </location>
</feature>